<feature type="region of interest" description="Disordered" evidence="1">
    <location>
        <begin position="389"/>
        <end position="488"/>
    </location>
</feature>
<feature type="transmembrane region" description="Helical" evidence="2">
    <location>
        <begin position="543"/>
        <end position="566"/>
    </location>
</feature>
<feature type="transmembrane region" description="Helical" evidence="2">
    <location>
        <begin position="195"/>
        <end position="218"/>
    </location>
</feature>
<evidence type="ECO:0000256" key="1">
    <source>
        <dbReference type="SAM" id="MobiDB-lite"/>
    </source>
</evidence>
<feature type="transmembrane region" description="Helical" evidence="2">
    <location>
        <begin position="239"/>
        <end position="258"/>
    </location>
</feature>
<dbReference type="AlphaFoldDB" id="A0A8J1Y027"/>
<gene>
    <name evidence="3" type="ORF">OFUS_LOCUS641</name>
</gene>
<proteinExistence type="predicted"/>
<keyword evidence="2" id="KW-0812">Transmembrane</keyword>
<protein>
    <submittedName>
        <fullName evidence="3">Uncharacterized protein</fullName>
    </submittedName>
</protein>
<dbReference type="OrthoDB" id="10022583at2759"/>
<keyword evidence="2" id="KW-1133">Transmembrane helix</keyword>
<sequence>METTPTKEVVARVEVHAPDKGPVSSSKSSKSSQKPSENFDNSDVQDPLPSYPSINNSETEGQFLNTVPPSPTRLTRDFRTRQIQQRGSRGRLDRDSISNNYYGDSVEVGHRPPMFQQDYISPEKQMHTIRQSRRIPRWIWIPLAKSLGIKLQELDKPWLGLIMFVLTLTFGFGYGITLIWYTFYDIKSEYTKSTVLTGTVSIIIGMIWCSLGIYANHLSYVLFSNSKFLDSVRMHSKTIFKLSSAMLMMILSTTFIIMNNAKNVNILDESFCGKVSLNPIVCYFLYGFRVGFSIFALLWNIMVATVLLSVCRTHTIGIRRFIKELEEDGKLIETLRKQRSMNYMDQGDSTDDEWLWDDDLLTSVPTSDFATSGRHNPIASSLPATVPLQRQVSQTSNPHAQRAHSSGGVTIQASSRPGAQSLSSMNNLYIDPNSPQGQRSRLSESLSNEPRSSPGAQSTQVEFSSPNRIPSTATADSQSIDTESSPGPQILNNEDILIRYWKINSRLRATSLSLQRWLSSWVMFIMIWSINYIIFWISHEATLLGIIEFIIPLFLLPLIASAFAEVNMEGSRMLRCICPTDERMDLLFYLLQQPLAITIFGYPLTYSSIVTVISALVLAFTSRLILDEFAKI</sequence>
<name>A0A8J1Y027_OWEFU</name>
<comment type="caution">
    <text evidence="3">The sequence shown here is derived from an EMBL/GenBank/DDBJ whole genome shotgun (WGS) entry which is preliminary data.</text>
</comment>
<feature type="compositionally biased region" description="Basic and acidic residues" evidence="1">
    <location>
        <begin position="9"/>
        <end position="19"/>
    </location>
</feature>
<feature type="transmembrane region" description="Helical" evidence="2">
    <location>
        <begin position="517"/>
        <end position="537"/>
    </location>
</feature>
<feature type="compositionally biased region" description="Low complexity" evidence="1">
    <location>
        <begin position="24"/>
        <end position="36"/>
    </location>
</feature>
<evidence type="ECO:0000256" key="2">
    <source>
        <dbReference type="SAM" id="Phobius"/>
    </source>
</evidence>
<feature type="transmembrane region" description="Helical" evidence="2">
    <location>
        <begin position="283"/>
        <end position="310"/>
    </location>
</feature>
<evidence type="ECO:0000313" key="3">
    <source>
        <dbReference type="EMBL" id="CAH1772979.1"/>
    </source>
</evidence>
<dbReference type="EMBL" id="CAIIXF020000001">
    <property type="protein sequence ID" value="CAH1772979.1"/>
    <property type="molecule type" value="Genomic_DNA"/>
</dbReference>
<evidence type="ECO:0000313" key="4">
    <source>
        <dbReference type="Proteomes" id="UP000749559"/>
    </source>
</evidence>
<feature type="region of interest" description="Disordered" evidence="1">
    <location>
        <begin position="1"/>
        <end position="98"/>
    </location>
</feature>
<accession>A0A8J1Y027</accession>
<keyword evidence="2" id="KW-0472">Membrane</keyword>
<dbReference type="PANTHER" id="PTHR35555:SF3">
    <property type="entry name" value="ENDONUCLEASE-REVERSE TRANSCRIPTASE"/>
    <property type="match status" value="1"/>
</dbReference>
<feature type="transmembrane region" description="Helical" evidence="2">
    <location>
        <begin position="158"/>
        <end position="183"/>
    </location>
</feature>
<feature type="transmembrane region" description="Helical" evidence="2">
    <location>
        <begin position="586"/>
        <end position="603"/>
    </location>
</feature>
<organism evidence="3 4">
    <name type="scientific">Owenia fusiformis</name>
    <name type="common">Polychaete worm</name>
    <dbReference type="NCBI Taxonomy" id="6347"/>
    <lineage>
        <taxon>Eukaryota</taxon>
        <taxon>Metazoa</taxon>
        <taxon>Spiralia</taxon>
        <taxon>Lophotrochozoa</taxon>
        <taxon>Annelida</taxon>
        <taxon>Polychaeta</taxon>
        <taxon>Sedentaria</taxon>
        <taxon>Canalipalpata</taxon>
        <taxon>Sabellida</taxon>
        <taxon>Oweniida</taxon>
        <taxon>Oweniidae</taxon>
        <taxon>Owenia</taxon>
    </lineage>
</organism>
<feature type="transmembrane region" description="Helical" evidence="2">
    <location>
        <begin position="609"/>
        <end position="626"/>
    </location>
</feature>
<keyword evidence="4" id="KW-1185">Reference proteome</keyword>
<dbReference type="Proteomes" id="UP000749559">
    <property type="component" value="Unassembled WGS sequence"/>
</dbReference>
<dbReference type="PANTHER" id="PTHR35555">
    <property type="entry name" value="ENDONUCLEASE-REVERSE TRANSCRIPTASE"/>
    <property type="match status" value="1"/>
</dbReference>
<feature type="compositionally biased region" description="Polar residues" evidence="1">
    <location>
        <begin position="52"/>
        <end position="67"/>
    </location>
</feature>
<reference evidence="3" key="1">
    <citation type="submission" date="2022-03" db="EMBL/GenBank/DDBJ databases">
        <authorList>
            <person name="Martin C."/>
        </authorList>
    </citation>
    <scope>NUCLEOTIDE SEQUENCE</scope>
</reference>